<feature type="region of interest" description="Disordered" evidence="1">
    <location>
        <begin position="29"/>
        <end position="60"/>
    </location>
</feature>
<name>N4VAY5_COLOR</name>
<gene>
    <name evidence="2" type="ORF">Cob_v002695</name>
</gene>
<evidence type="ECO:0000313" key="3">
    <source>
        <dbReference type="Proteomes" id="UP000014480"/>
    </source>
</evidence>
<feature type="region of interest" description="Disordered" evidence="1">
    <location>
        <begin position="148"/>
        <end position="176"/>
    </location>
</feature>
<reference evidence="3" key="1">
    <citation type="journal article" date="2013" name="New Phytol.">
        <title>Comparative genomic and transcriptomic analyses reveal the hemibiotrophic stage shift of Colletotrichum fungi.</title>
        <authorList>
            <person name="Gan P."/>
            <person name="Ikeda K."/>
            <person name="Irieda H."/>
            <person name="Narusaka M."/>
            <person name="O'Connell R.J."/>
            <person name="Narusaka Y."/>
            <person name="Takano Y."/>
            <person name="Kubo Y."/>
            <person name="Shirasu K."/>
        </authorList>
    </citation>
    <scope>NUCLEOTIDE SEQUENCE [LARGE SCALE GENOMIC DNA]</scope>
    <source>
        <strain evidence="3">104-T / ATCC 96160 / CBS 514.97 / LARS 414 / MAFF 240422</strain>
    </source>
</reference>
<dbReference type="AlphaFoldDB" id="N4VAY5"/>
<feature type="compositionally biased region" description="Low complexity" evidence="1">
    <location>
        <begin position="148"/>
        <end position="165"/>
    </location>
</feature>
<reference evidence="3" key="2">
    <citation type="journal article" date="2019" name="Mol. Plant Microbe Interact.">
        <title>Genome sequence resources for four phytopathogenic fungi from the Colletotrichum orbiculare species complex.</title>
        <authorList>
            <person name="Gan P."/>
            <person name="Tsushima A."/>
            <person name="Narusaka M."/>
            <person name="Narusaka Y."/>
            <person name="Takano Y."/>
            <person name="Kubo Y."/>
            <person name="Shirasu K."/>
        </authorList>
    </citation>
    <scope>GENOME REANNOTATION</scope>
    <source>
        <strain evidence="3">104-T / ATCC 96160 / CBS 514.97 / LARS 414 / MAFF 240422</strain>
    </source>
</reference>
<keyword evidence="3" id="KW-1185">Reference proteome</keyword>
<organism evidence="2 3">
    <name type="scientific">Colletotrichum orbiculare (strain 104-T / ATCC 96160 / CBS 514.97 / LARS 414 / MAFF 240422)</name>
    <name type="common">Cucumber anthracnose fungus</name>
    <name type="synonym">Colletotrichum lagenarium</name>
    <dbReference type="NCBI Taxonomy" id="1213857"/>
    <lineage>
        <taxon>Eukaryota</taxon>
        <taxon>Fungi</taxon>
        <taxon>Dikarya</taxon>
        <taxon>Ascomycota</taxon>
        <taxon>Pezizomycotina</taxon>
        <taxon>Sordariomycetes</taxon>
        <taxon>Hypocreomycetidae</taxon>
        <taxon>Glomerellales</taxon>
        <taxon>Glomerellaceae</taxon>
        <taxon>Colletotrichum</taxon>
        <taxon>Colletotrichum orbiculare species complex</taxon>
    </lineage>
</organism>
<proteinExistence type="predicted"/>
<dbReference type="HOGENOM" id="CLU_1250585_0_0_1"/>
<protein>
    <submittedName>
        <fullName evidence="2">Uncharacterized protein</fullName>
    </submittedName>
</protein>
<accession>N4VAY5</accession>
<sequence>MDQQISKQQRIQVWRDEVAASALTCTCPPTSPAASSSSTNISLSSSTVSSPGSGGGGGGDVFTFPRGGGGADIHPSPPAPFCQTCSRLGAPSAMGLEPNSPGYLDDVQHSALLQSGGFDRRGSMLLFRTKHANHAIFRGVRNLVRRISGSSSSNNNNNNNINSGSAHPHIRERPLPPRGAEEAMRARTSMYQRRATVNGMAGVLANMAAEEEEAQAMAELESEGRGHVPKLIAEKQARLRRASRLLMRSHHEI</sequence>
<dbReference type="eggNOG" id="ENOG502T3XK">
    <property type="taxonomic scope" value="Eukaryota"/>
</dbReference>
<dbReference type="OrthoDB" id="4848948at2759"/>
<dbReference type="EMBL" id="AMCV02000005">
    <property type="protein sequence ID" value="TDZ24071.1"/>
    <property type="molecule type" value="Genomic_DNA"/>
</dbReference>
<comment type="caution">
    <text evidence="2">The sequence shown here is derived from an EMBL/GenBank/DDBJ whole genome shotgun (WGS) entry which is preliminary data.</text>
</comment>
<evidence type="ECO:0000313" key="2">
    <source>
        <dbReference type="EMBL" id="TDZ24071.1"/>
    </source>
</evidence>
<evidence type="ECO:0000256" key="1">
    <source>
        <dbReference type="SAM" id="MobiDB-lite"/>
    </source>
</evidence>
<feature type="compositionally biased region" description="Low complexity" evidence="1">
    <location>
        <begin position="29"/>
        <end position="51"/>
    </location>
</feature>
<dbReference type="Proteomes" id="UP000014480">
    <property type="component" value="Unassembled WGS sequence"/>
</dbReference>